<dbReference type="Proteomes" id="UP000316213">
    <property type="component" value="Unassembled WGS sequence"/>
</dbReference>
<feature type="compositionally biased region" description="Polar residues" evidence="1">
    <location>
        <begin position="13"/>
        <end position="28"/>
    </location>
</feature>
<sequence length="73" mass="8194">MQAKQSGGIALCQESQGTLERTKMQETQSSDGHRLGTWWLQSSEWLGGFRRITDAVTLDGRLGFDLLNRVSRP</sequence>
<comment type="caution">
    <text evidence="2">The sequence shown here is derived from an EMBL/GenBank/DDBJ whole genome shotgun (WGS) entry which is preliminary data.</text>
</comment>
<name>A0A5C6A0R7_9BACT</name>
<accession>A0A5C6A0R7</accession>
<feature type="region of interest" description="Disordered" evidence="1">
    <location>
        <begin position="1"/>
        <end position="28"/>
    </location>
</feature>
<evidence type="ECO:0000313" key="2">
    <source>
        <dbReference type="EMBL" id="TWT93169.1"/>
    </source>
</evidence>
<dbReference type="EMBL" id="SJPM01000010">
    <property type="protein sequence ID" value="TWT93169.1"/>
    <property type="molecule type" value="Genomic_DNA"/>
</dbReference>
<protein>
    <submittedName>
        <fullName evidence="2">Uncharacterized protein</fullName>
    </submittedName>
</protein>
<organism evidence="2 3">
    <name type="scientific">Neorhodopirellula pilleata</name>
    <dbReference type="NCBI Taxonomy" id="2714738"/>
    <lineage>
        <taxon>Bacteria</taxon>
        <taxon>Pseudomonadati</taxon>
        <taxon>Planctomycetota</taxon>
        <taxon>Planctomycetia</taxon>
        <taxon>Pirellulales</taxon>
        <taxon>Pirellulaceae</taxon>
        <taxon>Neorhodopirellula</taxon>
    </lineage>
</organism>
<gene>
    <name evidence="2" type="ORF">Pla100_44860</name>
</gene>
<proteinExistence type="predicted"/>
<evidence type="ECO:0000313" key="3">
    <source>
        <dbReference type="Proteomes" id="UP000316213"/>
    </source>
</evidence>
<reference evidence="2 3" key="1">
    <citation type="submission" date="2019-02" db="EMBL/GenBank/DDBJ databases">
        <title>Deep-cultivation of Planctomycetes and their phenomic and genomic characterization uncovers novel biology.</title>
        <authorList>
            <person name="Wiegand S."/>
            <person name="Jogler M."/>
            <person name="Boedeker C."/>
            <person name="Pinto D."/>
            <person name="Vollmers J."/>
            <person name="Rivas-Marin E."/>
            <person name="Kohn T."/>
            <person name="Peeters S.H."/>
            <person name="Heuer A."/>
            <person name="Rast P."/>
            <person name="Oberbeckmann S."/>
            <person name="Bunk B."/>
            <person name="Jeske O."/>
            <person name="Meyerdierks A."/>
            <person name="Storesund J.E."/>
            <person name="Kallscheuer N."/>
            <person name="Luecker S."/>
            <person name="Lage O.M."/>
            <person name="Pohl T."/>
            <person name="Merkel B.J."/>
            <person name="Hornburger P."/>
            <person name="Mueller R.-W."/>
            <person name="Bruemmer F."/>
            <person name="Labrenz M."/>
            <person name="Spormann A.M."/>
            <person name="Op Den Camp H."/>
            <person name="Overmann J."/>
            <person name="Amann R."/>
            <person name="Jetten M.S.M."/>
            <person name="Mascher T."/>
            <person name="Medema M.H."/>
            <person name="Devos D.P."/>
            <person name="Kaster A.-K."/>
            <person name="Ovreas L."/>
            <person name="Rohde M."/>
            <person name="Galperin M.Y."/>
            <person name="Jogler C."/>
        </authorList>
    </citation>
    <scope>NUCLEOTIDE SEQUENCE [LARGE SCALE GENOMIC DNA]</scope>
    <source>
        <strain evidence="2 3">Pla100</strain>
    </source>
</reference>
<dbReference type="AlphaFoldDB" id="A0A5C6A0R7"/>
<keyword evidence="3" id="KW-1185">Reference proteome</keyword>
<evidence type="ECO:0000256" key="1">
    <source>
        <dbReference type="SAM" id="MobiDB-lite"/>
    </source>
</evidence>